<accession>A0ABX0FVC7</accession>
<dbReference type="Pfam" id="PF13640">
    <property type="entry name" value="2OG-FeII_Oxy_3"/>
    <property type="match status" value="1"/>
</dbReference>
<dbReference type="RefSeq" id="WP_166108636.1">
    <property type="nucleotide sequence ID" value="NZ_JAADJT010000024.1"/>
</dbReference>
<comment type="cofactor">
    <cofactor evidence="1">
        <name>L-ascorbate</name>
        <dbReference type="ChEBI" id="CHEBI:38290"/>
    </cofactor>
</comment>
<sequence>MSSALPIFNEQSSRISGYVIATQPGSLPMGGTVQNTPIHALNPLPQAAIDSMPAGVPATRTDIDIGEQLAFVIDNVISKEACDMMIEIGEHFGYRSDAPGIRTPPGMRMNQAMHWMADAALMEKINDAIAPLLPQQLHGKALWPRLSQRIDMYKYRNGDVFNRHIDGTWPGYGVNADRNGIDEWENSGSQLSMLLYLNGPEDGVQGGATRVFGRGGQVVDVTPKAGSALFFQHGFGIGSVMHAGGEVTGDTPKYVARINVLYDLD</sequence>
<dbReference type="InterPro" id="IPR006620">
    <property type="entry name" value="Pro_4_hyd_alph"/>
</dbReference>
<dbReference type="SMART" id="SM00702">
    <property type="entry name" value="P4Hc"/>
    <property type="match status" value="1"/>
</dbReference>
<comment type="caution">
    <text evidence="7">The sequence shown here is derived from an EMBL/GenBank/DDBJ whole genome shotgun (WGS) entry which is preliminary data.</text>
</comment>
<evidence type="ECO:0000256" key="3">
    <source>
        <dbReference type="ARBA" id="ARBA00022964"/>
    </source>
</evidence>
<dbReference type="PANTHER" id="PTHR10869:SF246">
    <property type="entry name" value="TRANSMEMBRANE PROLYL 4-HYDROXYLASE"/>
    <property type="match status" value="1"/>
</dbReference>
<keyword evidence="8" id="KW-1185">Reference proteome</keyword>
<dbReference type="Gene3D" id="2.60.120.620">
    <property type="entry name" value="q2cbj1_9rhob like domain"/>
    <property type="match status" value="1"/>
</dbReference>
<keyword evidence="5" id="KW-0408">Iron</keyword>
<evidence type="ECO:0000256" key="2">
    <source>
        <dbReference type="ARBA" id="ARBA00022723"/>
    </source>
</evidence>
<name>A0ABX0FVC7_9BURK</name>
<feature type="domain" description="Prolyl 4-hydroxylase alpha subunit" evidence="6">
    <location>
        <begin position="68"/>
        <end position="261"/>
    </location>
</feature>
<evidence type="ECO:0000256" key="1">
    <source>
        <dbReference type="ARBA" id="ARBA00001961"/>
    </source>
</evidence>
<evidence type="ECO:0000259" key="6">
    <source>
        <dbReference type="SMART" id="SM00702"/>
    </source>
</evidence>
<proteinExistence type="predicted"/>
<keyword evidence="2" id="KW-0479">Metal-binding</keyword>
<dbReference type="InterPro" id="IPR044862">
    <property type="entry name" value="Pro_4_hyd_alph_FE2OG_OXY"/>
</dbReference>
<reference evidence="8" key="2">
    <citation type="submission" date="2023-07" db="EMBL/GenBank/DDBJ databases">
        <title>Duganella aceri sp. nov., isolated from tree sap.</title>
        <authorList>
            <person name="Kim I.S."/>
        </authorList>
    </citation>
    <scope>NUCLEOTIDE SEQUENCE [LARGE SCALE GENOMIC DNA]</scope>
    <source>
        <strain evidence="8">SAP-35</strain>
    </source>
</reference>
<dbReference type="PANTHER" id="PTHR10869">
    <property type="entry name" value="PROLYL 4-HYDROXYLASE ALPHA SUBUNIT"/>
    <property type="match status" value="1"/>
</dbReference>
<evidence type="ECO:0000313" key="7">
    <source>
        <dbReference type="EMBL" id="NGZ88520.1"/>
    </source>
</evidence>
<dbReference type="EMBL" id="JAADJT010000024">
    <property type="protein sequence ID" value="NGZ88520.1"/>
    <property type="molecule type" value="Genomic_DNA"/>
</dbReference>
<protein>
    <recommendedName>
        <fullName evidence="6">Prolyl 4-hydroxylase alpha subunit domain-containing protein</fullName>
    </recommendedName>
</protein>
<keyword evidence="4" id="KW-0560">Oxidoreductase</keyword>
<organism evidence="7 8">
    <name type="scientific">Duganella aceris</name>
    <dbReference type="NCBI Taxonomy" id="2703883"/>
    <lineage>
        <taxon>Bacteria</taxon>
        <taxon>Pseudomonadati</taxon>
        <taxon>Pseudomonadota</taxon>
        <taxon>Betaproteobacteria</taxon>
        <taxon>Burkholderiales</taxon>
        <taxon>Oxalobacteraceae</taxon>
        <taxon>Telluria group</taxon>
        <taxon>Duganella</taxon>
    </lineage>
</organism>
<evidence type="ECO:0000256" key="4">
    <source>
        <dbReference type="ARBA" id="ARBA00023002"/>
    </source>
</evidence>
<evidence type="ECO:0000313" key="8">
    <source>
        <dbReference type="Proteomes" id="UP000666369"/>
    </source>
</evidence>
<dbReference type="InterPro" id="IPR045054">
    <property type="entry name" value="P4HA-like"/>
</dbReference>
<evidence type="ECO:0000256" key="5">
    <source>
        <dbReference type="ARBA" id="ARBA00023004"/>
    </source>
</evidence>
<gene>
    <name evidence="7" type="ORF">GW587_30245</name>
</gene>
<dbReference type="Proteomes" id="UP000666369">
    <property type="component" value="Unassembled WGS sequence"/>
</dbReference>
<reference evidence="7 8" key="1">
    <citation type="submission" date="2020-01" db="EMBL/GenBank/DDBJ databases">
        <authorList>
            <person name="Lee S.D."/>
        </authorList>
    </citation>
    <scope>NUCLEOTIDE SEQUENCE [LARGE SCALE GENOMIC DNA]</scope>
    <source>
        <strain evidence="7 8">SAP-35</strain>
    </source>
</reference>
<keyword evidence="3" id="KW-0223">Dioxygenase</keyword>